<feature type="transmembrane region" description="Helical" evidence="12">
    <location>
        <begin position="548"/>
        <end position="567"/>
    </location>
</feature>
<keyword evidence="4 12" id="KW-0926">Vacuole</keyword>
<dbReference type="PROSITE" id="PS50850">
    <property type="entry name" value="MFS"/>
    <property type="match status" value="1"/>
</dbReference>
<feature type="region of interest" description="Disordered" evidence="13">
    <location>
        <begin position="590"/>
        <end position="610"/>
    </location>
</feature>
<dbReference type="GO" id="GO:0022857">
    <property type="term" value="F:transmembrane transporter activity"/>
    <property type="evidence" value="ECO:0007669"/>
    <property type="project" value="InterPro"/>
</dbReference>
<dbReference type="OrthoDB" id="192733at2759"/>
<accession>A0A8J8W770</accession>
<dbReference type="InterPro" id="IPR036259">
    <property type="entry name" value="MFS_trans_sf"/>
</dbReference>
<evidence type="ECO:0000256" key="8">
    <source>
        <dbReference type="ARBA" id="ARBA00023006"/>
    </source>
</evidence>
<keyword evidence="7 12" id="KW-1133">Transmembrane helix</keyword>
<dbReference type="SUPFAM" id="SSF103473">
    <property type="entry name" value="MFS general substrate transporter"/>
    <property type="match status" value="1"/>
</dbReference>
<dbReference type="AlphaFoldDB" id="A0A8J8W770"/>
<evidence type="ECO:0000256" key="11">
    <source>
        <dbReference type="ARBA" id="ARBA00024801"/>
    </source>
</evidence>
<evidence type="ECO:0000259" key="14">
    <source>
        <dbReference type="PROSITE" id="PS50850"/>
    </source>
</evidence>
<dbReference type="InterPro" id="IPR050495">
    <property type="entry name" value="ATG22/LtaA_families"/>
</dbReference>
<comment type="subcellular location">
    <subcellularLocation>
        <location evidence="1 12">Vacuole membrane</location>
        <topology evidence="1 12">Multi-pass membrane protein</topology>
    </subcellularLocation>
</comment>
<keyword evidence="9 12" id="KW-0472">Membrane</keyword>
<feature type="transmembrane region" description="Helical" evidence="12">
    <location>
        <begin position="379"/>
        <end position="402"/>
    </location>
</feature>
<evidence type="ECO:0000313" key="16">
    <source>
        <dbReference type="Proteomes" id="UP000631181"/>
    </source>
</evidence>
<dbReference type="Gene3D" id="1.20.1250.20">
    <property type="entry name" value="MFS general substrate transporter like domains"/>
    <property type="match status" value="1"/>
</dbReference>
<feature type="transmembrane region" description="Helical" evidence="12">
    <location>
        <begin position="167"/>
        <end position="194"/>
    </location>
</feature>
<keyword evidence="16" id="KW-1185">Reference proteome</keyword>
<gene>
    <name evidence="15" type="ORF">PECM_005429</name>
</gene>
<comment type="caution">
    <text evidence="15">The sequence shown here is derived from an EMBL/GenBank/DDBJ whole genome shotgun (WGS) entry which is preliminary data.</text>
</comment>
<comment type="similarity">
    <text evidence="2 12">Belongs to the ATG22 family.</text>
</comment>
<name>A0A8J8W770_9EURO</name>
<feature type="transmembrane region" description="Helical" evidence="12">
    <location>
        <begin position="42"/>
        <end position="65"/>
    </location>
</feature>
<evidence type="ECO:0000256" key="5">
    <source>
        <dbReference type="ARBA" id="ARBA00022692"/>
    </source>
</evidence>
<dbReference type="InterPro" id="IPR024671">
    <property type="entry name" value="Atg22-like"/>
</dbReference>
<dbReference type="EMBL" id="WIWV01000039">
    <property type="protein sequence ID" value="KAF7716549.1"/>
    <property type="molecule type" value="Genomic_DNA"/>
</dbReference>
<feature type="transmembrane region" description="Helical" evidence="12">
    <location>
        <begin position="414"/>
        <end position="434"/>
    </location>
</feature>
<evidence type="ECO:0000256" key="6">
    <source>
        <dbReference type="ARBA" id="ARBA00022970"/>
    </source>
</evidence>
<evidence type="ECO:0000256" key="4">
    <source>
        <dbReference type="ARBA" id="ARBA00022554"/>
    </source>
</evidence>
<organism evidence="15 16">
    <name type="scientific">Penicillium ucsense</name>
    <dbReference type="NCBI Taxonomy" id="2839758"/>
    <lineage>
        <taxon>Eukaryota</taxon>
        <taxon>Fungi</taxon>
        <taxon>Dikarya</taxon>
        <taxon>Ascomycota</taxon>
        <taxon>Pezizomycotina</taxon>
        <taxon>Eurotiomycetes</taxon>
        <taxon>Eurotiomycetidae</taxon>
        <taxon>Eurotiales</taxon>
        <taxon>Aspergillaceae</taxon>
        <taxon>Penicillium</taxon>
    </lineage>
</organism>
<evidence type="ECO:0000256" key="1">
    <source>
        <dbReference type="ARBA" id="ARBA00004128"/>
    </source>
</evidence>
<keyword evidence="3 12" id="KW-0813">Transport</keyword>
<feature type="transmembrane region" description="Helical" evidence="12">
    <location>
        <begin position="308"/>
        <end position="332"/>
    </location>
</feature>
<dbReference type="PANTHER" id="PTHR23519">
    <property type="entry name" value="AUTOPHAGY-RELATED PROTEIN 22"/>
    <property type="match status" value="1"/>
</dbReference>
<evidence type="ECO:0000256" key="13">
    <source>
        <dbReference type="SAM" id="MobiDB-lite"/>
    </source>
</evidence>
<dbReference type="GO" id="GO:0006914">
    <property type="term" value="P:autophagy"/>
    <property type="evidence" value="ECO:0007669"/>
    <property type="project" value="UniProtKB-KW"/>
</dbReference>
<dbReference type="CDD" id="cd17483">
    <property type="entry name" value="MFS_Atg22_like"/>
    <property type="match status" value="1"/>
</dbReference>
<evidence type="ECO:0000256" key="2">
    <source>
        <dbReference type="ARBA" id="ARBA00006978"/>
    </source>
</evidence>
<dbReference type="GO" id="GO:0032974">
    <property type="term" value="P:amino acid transmembrane export from vacuole"/>
    <property type="evidence" value="ECO:0007669"/>
    <property type="project" value="InterPro"/>
</dbReference>
<evidence type="ECO:0000256" key="12">
    <source>
        <dbReference type="RuleBase" id="RU363073"/>
    </source>
</evidence>
<feature type="transmembrane region" description="Helical" evidence="12">
    <location>
        <begin position="446"/>
        <end position="469"/>
    </location>
</feature>
<feature type="transmembrane region" description="Helical" evidence="12">
    <location>
        <begin position="110"/>
        <end position="129"/>
    </location>
</feature>
<sequence length="610" mass="65837">MLATIRAALSPSAPADEEIPTRLARYDGEDTTPTSPREIAGWYCYGIAAEVFAVCGVGSFLPLTLEQLARENGTLQTSRLPCWGPSAPEDKGDEQCVVHVLGLQTTTASFAMYTFSLAVLVQALTLISFSALADYERNRKSLLLSFGLIGSATSMMFILVAPSVFVLGSILVVIGVTCLGSSFVVLNSFLPLLVANHPTIRGAGAGEDEGGAEEMADLSGDNETNEWGAWEDNDSLNAMHADEDHRKTSGHRKIDQSESSASSLQLSTKISSKGVGLGYCAAVLVQILSIILLILLNKTALAKNSGSIPLRFILLVVGIWWCAFTLVTRQWLRDRPGPPLDTSKYSRQARWRVWLRLVGFAWKSLWQTVTIAVRLRKVIVFLVAWFLLSDAMATVSGTAILFARTELHMSTTAIGCLSVTVTLSGMAGAFLWPHVSRRLGLESNQTIMVCIALFELIPLYGMLAYIPLVKRWGVIGLQQPWEIFPLGIIHGIVSGGLASYCRSFFGLLIPPGSEAAFYALYAATDKGSSFIGPAIVGVLIDATGTVRVGFVFIAVLIILPIPLVWMVNAEKGRQEALAMAASLSKSHDFDRGNAEGGMEAEGLLARRSQD</sequence>
<feature type="transmembrane region" description="Helical" evidence="12">
    <location>
        <begin position="141"/>
        <end position="161"/>
    </location>
</feature>
<comment type="function">
    <text evidence="11 12">Vacuolar effluxer which mediate the efflux of amino acids resulting from autophagic degradation. The release of autophagic amino acids allows the maintenance of protein synthesis and viability during nitrogen starvation.</text>
</comment>
<keyword evidence="8 12" id="KW-0072">Autophagy</keyword>
<dbReference type="InterPro" id="IPR044738">
    <property type="entry name" value="Atg22"/>
</dbReference>
<dbReference type="GO" id="GO:0005774">
    <property type="term" value="C:vacuolar membrane"/>
    <property type="evidence" value="ECO:0007669"/>
    <property type="project" value="UniProtKB-SubCell"/>
</dbReference>
<keyword evidence="10" id="KW-0325">Glycoprotein</keyword>
<feature type="domain" description="Major facilitator superfamily (MFS) profile" evidence="14">
    <location>
        <begin position="377"/>
        <end position="610"/>
    </location>
</feature>
<keyword evidence="6 12" id="KW-0029">Amino-acid transport</keyword>
<evidence type="ECO:0000256" key="10">
    <source>
        <dbReference type="ARBA" id="ARBA00023180"/>
    </source>
</evidence>
<dbReference type="PANTHER" id="PTHR23519:SF3">
    <property type="entry name" value="AUTOPHAGY-RELATED PROTEIN 22-2"/>
    <property type="match status" value="1"/>
</dbReference>
<protein>
    <recommendedName>
        <fullName evidence="12">Autophagy-related protein</fullName>
    </recommendedName>
</protein>
<evidence type="ECO:0000256" key="9">
    <source>
        <dbReference type="ARBA" id="ARBA00023136"/>
    </source>
</evidence>
<reference evidence="15" key="1">
    <citation type="journal article" date="2020" name="Front. Microbiol.">
        <title>Gene regulatory networks of Penicillium echinulatum 2HH and Penicillium oxalicum 114-2 inferred by a computational biology approach.</title>
        <authorList>
            <person name="Lenz A.R."/>
            <person name="Galan-Vasquez E."/>
            <person name="Balbinot E."/>
            <person name="De Abreu F.P."/>
            <person name="De Oliveira N.S."/>
            <person name="Da Rosa L.O."/>
            <person name="De Avila E Silva S."/>
            <person name="Camassola M."/>
            <person name="Dillon A.J.P."/>
            <person name="Perez-Rueda E."/>
        </authorList>
    </citation>
    <scope>NUCLEOTIDE SEQUENCE</scope>
    <source>
        <strain evidence="15">S1M29</strain>
    </source>
</reference>
<feature type="transmembrane region" description="Helical" evidence="12">
    <location>
        <begin position="481"/>
        <end position="500"/>
    </location>
</feature>
<evidence type="ECO:0000313" key="15">
    <source>
        <dbReference type="EMBL" id="KAF7716549.1"/>
    </source>
</evidence>
<keyword evidence="5 12" id="KW-0812">Transmembrane</keyword>
<dbReference type="Pfam" id="PF11700">
    <property type="entry name" value="ATG22"/>
    <property type="match status" value="1"/>
</dbReference>
<feature type="transmembrane region" description="Helical" evidence="12">
    <location>
        <begin position="276"/>
        <end position="296"/>
    </location>
</feature>
<evidence type="ECO:0000256" key="7">
    <source>
        <dbReference type="ARBA" id="ARBA00022989"/>
    </source>
</evidence>
<proteinExistence type="inferred from homology"/>
<dbReference type="Proteomes" id="UP000631181">
    <property type="component" value="Unassembled WGS sequence"/>
</dbReference>
<dbReference type="InterPro" id="IPR020846">
    <property type="entry name" value="MFS_dom"/>
</dbReference>
<evidence type="ECO:0000256" key="3">
    <source>
        <dbReference type="ARBA" id="ARBA00022448"/>
    </source>
</evidence>